<dbReference type="GO" id="GO:0004322">
    <property type="term" value="F:ferroxidase activity"/>
    <property type="evidence" value="ECO:0007669"/>
    <property type="project" value="UniProtKB-EC"/>
</dbReference>
<comment type="catalytic activity">
    <reaction evidence="13">
        <text>4 Fe(2+) + O2 + 4 H(+) = 4 Fe(3+) + 2 H2O</text>
        <dbReference type="Rhea" id="RHEA:11148"/>
        <dbReference type="ChEBI" id="CHEBI:15377"/>
        <dbReference type="ChEBI" id="CHEBI:15378"/>
        <dbReference type="ChEBI" id="CHEBI:15379"/>
        <dbReference type="ChEBI" id="CHEBI:29033"/>
        <dbReference type="ChEBI" id="CHEBI:29034"/>
        <dbReference type="EC" id="1.16.3.1"/>
    </reaction>
</comment>
<name>A0AAN0IKT9_AMPQE</name>
<keyword evidence="7" id="KW-0809">Transit peptide</keyword>
<dbReference type="EC" id="1.16.3.1" evidence="3"/>
<dbReference type="GO" id="GO:0016226">
    <property type="term" value="P:iron-sulfur cluster assembly"/>
    <property type="evidence" value="ECO:0007669"/>
    <property type="project" value="InterPro"/>
</dbReference>
<dbReference type="PANTHER" id="PTHR16821:SF2">
    <property type="entry name" value="FRATAXIN, MITOCHONDRIAL"/>
    <property type="match status" value="1"/>
</dbReference>
<keyword evidence="8" id="KW-0560">Oxidoreductase</keyword>
<dbReference type="Gene3D" id="3.30.920.10">
    <property type="entry name" value="Frataxin/CyaY"/>
    <property type="match status" value="1"/>
</dbReference>
<keyword evidence="10" id="KW-0406">Ion transport</keyword>
<evidence type="ECO:0000256" key="6">
    <source>
        <dbReference type="ARBA" id="ARBA00022496"/>
    </source>
</evidence>
<evidence type="ECO:0000256" key="10">
    <source>
        <dbReference type="ARBA" id="ARBA00023065"/>
    </source>
</evidence>
<dbReference type="NCBIfam" id="TIGR03421">
    <property type="entry name" value="FeS_CyaY"/>
    <property type="match status" value="1"/>
</dbReference>
<reference evidence="15" key="1">
    <citation type="journal article" date="2010" name="Nature">
        <title>The Amphimedon queenslandica genome and the evolution of animal complexity.</title>
        <authorList>
            <person name="Srivastava M."/>
            <person name="Simakov O."/>
            <person name="Chapman J."/>
            <person name="Fahey B."/>
            <person name="Gauthier M.E."/>
            <person name="Mitros T."/>
            <person name="Richards G.S."/>
            <person name="Conaco C."/>
            <person name="Dacre M."/>
            <person name="Hellsten U."/>
            <person name="Larroux C."/>
            <person name="Putnam N.H."/>
            <person name="Stanke M."/>
            <person name="Adamska M."/>
            <person name="Darling A."/>
            <person name="Degnan S.M."/>
            <person name="Oakley T.H."/>
            <person name="Plachetzki D.C."/>
            <person name="Zhai Y."/>
            <person name="Adamski M."/>
            <person name="Calcino A."/>
            <person name="Cummins S.F."/>
            <person name="Goodstein D.M."/>
            <person name="Harris C."/>
            <person name="Jackson D.J."/>
            <person name="Leys S.P."/>
            <person name="Shu S."/>
            <person name="Woodcroft B.J."/>
            <person name="Vervoort M."/>
            <person name="Kosik K.S."/>
            <person name="Manning G."/>
            <person name="Degnan B.M."/>
            <person name="Rokhsar D.S."/>
        </authorList>
    </citation>
    <scope>NUCLEOTIDE SEQUENCE [LARGE SCALE GENOMIC DNA]</scope>
</reference>
<evidence type="ECO:0000256" key="1">
    <source>
        <dbReference type="ARBA" id="ARBA00004173"/>
    </source>
</evidence>
<evidence type="ECO:0000256" key="7">
    <source>
        <dbReference type="ARBA" id="ARBA00022946"/>
    </source>
</evidence>
<dbReference type="FunFam" id="3.30.920.10:FF:000002">
    <property type="entry name" value="Frataxin, mitochondrial"/>
    <property type="match status" value="1"/>
</dbReference>
<dbReference type="NCBIfam" id="TIGR03422">
    <property type="entry name" value="mito_frataxin"/>
    <property type="match status" value="1"/>
</dbReference>
<evidence type="ECO:0000256" key="3">
    <source>
        <dbReference type="ARBA" id="ARBA00013107"/>
    </source>
</evidence>
<keyword evidence="4" id="KW-0409">Iron storage</keyword>
<keyword evidence="11" id="KW-0496">Mitochondrion</keyword>
<dbReference type="GO" id="GO:0008199">
    <property type="term" value="F:ferric iron binding"/>
    <property type="evidence" value="ECO:0007669"/>
    <property type="project" value="InterPro"/>
</dbReference>
<dbReference type="InterPro" id="IPR017789">
    <property type="entry name" value="Frataxin"/>
</dbReference>
<dbReference type="PRINTS" id="PR00904">
    <property type="entry name" value="FRATAXIN"/>
</dbReference>
<evidence type="ECO:0000256" key="8">
    <source>
        <dbReference type="ARBA" id="ARBA00023002"/>
    </source>
</evidence>
<dbReference type="Pfam" id="PF01491">
    <property type="entry name" value="Frataxin_Cyay"/>
    <property type="match status" value="1"/>
</dbReference>
<dbReference type="GO" id="GO:0034986">
    <property type="term" value="F:iron chaperone activity"/>
    <property type="evidence" value="ECO:0007669"/>
    <property type="project" value="TreeGrafter"/>
</dbReference>
<dbReference type="GO" id="GO:0006826">
    <property type="term" value="P:iron ion transport"/>
    <property type="evidence" value="ECO:0007669"/>
    <property type="project" value="UniProtKB-KW"/>
</dbReference>
<dbReference type="PROSITE" id="PS01344">
    <property type="entry name" value="FRATAXIN_1"/>
    <property type="match status" value="1"/>
</dbReference>
<accession>A0AAN0IKT9</accession>
<dbReference type="InterPro" id="IPR036524">
    <property type="entry name" value="Frataxin/CyaY_sf"/>
</dbReference>
<reference evidence="14" key="2">
    <citation type="submission" date="2024-06" db="UniProtKB">
        <authorList>
            <consortium name="EnsemblMetazoa"/>
        </authorList>
    </citation>
    <scope>IDENTIFICATION</scope>
</reference>
<dbReference type="GO" id="GO:0005739">
    <property type="term" value="C:mitochondrion"/>
    <property type="evidence" value="ECO:0007669"/>
    <property type="project" value="UniProtKB-SubCell"/>
</dbReference>
<evidence type="ECO:0000256" key="13">
    <source>
        <dbReference type="ARBA" id="ARBA00047990"/>
    </source>
</evidence>
<keyword evidence="6" id="KW-0410">Iron transport</keyword>
<evidence type="ECO:0000313" key="14">
    <source>
        <dbReference type="EnsemblMetazoa" id="XP_011402517.1"/>
    </source>
</evidence>
<keyword evidence="15" id="KW-1185">Reference proteome</keyword>
<dbReference type="GO" id="GO:0008198">
    <property type="term" value="F:ferrous iron binding"/>
    <property type="evidence" value="ECO:0007669"/>
    <property type="project" value="TreeGrafter"/>
</dbReference>
<comment type="similarity">
    <text evidence="2">Belongs to the frataxin family.</text>
</comment>
<keyword evidence="9" id="KW-0408">Iron</keyword>
<dbReference type="PANTHER" id="PTHR16821">
    <property type="entry name" value="FRATAXIN"/>
    <property type="match status" value="1"/>
</dbReference>
<proteinExistence type="inferred from homology"/>
<dbReference type="SUPFAM" id="SSF55387">
    <property type="entry name" value="Frataxin/Nqo15-like"/>
    <property type="match status" value="1"/>
</dbReference>
<dbReference type="EnsemblMetazoa" id="XM_011404215.2">
    <property type="protein sequence ID" value="XP_011402517.1"/>
    <property type="gene ID" value="LOC100632700"/>
</dbReference>
<evidence type="ECO:0000256" key="4">
    <source>
        <dbReference type="ARBA" id="ARBA00022434"/>
    </source>
</evidence>
<comment type="subcellular location">
    <subcellularLocation>
        <location evidence="1">Mitochondrion</location>
    </subcellularLocation>
</comment>
<dbReference type="PROSITE" id="PS50810">
    <property type="entry name" value="FRATAXIN_2"/>
    <property type="match status" value="1"/>
</dbReference>
<dbReference type="GeneID" id="100632700"/>
<keyword evidence="12" id="KW-0350">Heme biosynthesis</keyword>
<organism evidence="14 15">
    <name type="scientific">Amphimedon queenslandica</name>
    <name type="common">Sponge</name>
    <dbReference type="NCBI Taxonomy" id="400682"/>
    <lineage>
        <taxon>Eukaryota</taxon>
        <taxon>Metazoa</taxon>
        <taxon>Porifera</taxon>
        <taxon>Demospongiae</taxon>
        <taxon>Heteroscleromorpha</taxon>
        <taxon>Haplosclerida</taxon>
        <taxon>Niphatidae</taxon>
        <taxon>Amphimedon</taxon>
    </lineage>
</organism>
<evidence type="ECO:0000256" key="11">
    <source>
        <dbReference type="ARBA" id="ARBA00023128"/>
    </source>
</evidence>
<protein>
    <recommendedName>
        <fullName evidence="3">ferroxidase</fullName>
        <ecNumber evidence="3">1.16.3.1</ecNumber>
    </recommendedName>
</protein>
<dbReference type="AlphaFoldDB" id="A0AAN0IKT9"/>
<dbReference type="InterPro" id="IPR002908">
    <property type="entry name" value="Frataxin/CyaY"/>
</dbReference>
<dbReference type="GO" id="GO:0006783">
    <property type="term" value="P:heme biosynthetic process"/>
    <property type="evidence" value="ECO:0007669"/>
    <property type="project" value="UniProtKB-KW"/>
</dbReference>
<dbReference type="SMART" id="SM01219">
    <property type="entry name" value="Frataxin_Cyay"/>
    <property type="match status" value="1"/>
</dbReference>
<dbReference type="GO" id="GO:0006879">
    <property type="term" value="P:intracellular iron ion homeostasis"/>
    <property type="evidence" value="ECO:0007669"/>
    <property type="project" value="UniProtKB-KW"/>
</dbReference>
<dbReference type="RefSeq" id="XP_011402517.1">
    <property type="nucleotide sequence ID" value="XM_011404215.2"/>
</dbReference>
<evidence type="ECO:0000256" key="9">
    <source>
        <dbReference type="ARBA" id="ARBA00023004"/>
    </source>
</evidence>
<dbReference type="GO" id="GO:0051537">
    <property type="term" value="F:2 iron, 2 sulfur cluster binding"/>
    <property type="evidence" value="ECO:0007669"/>
    <property type="project" value="TreeGrafter"/>
</dbReference>
<evidence type="ECO:0000256" key="2">
    <source>
        <dbReference type="ARBA" id="ARBA00008183"/>
    </source>
</evidence>
<dbReference type="Proteomes" id="UP000007879">
    <property type="component" value="Unassembled WGS sequence"/>
</dbReference>
<sequence length="184" mass="21283">MVTRLHLLRRYFMSCSFPLLRKLPEKDIIINRITYSNRSLPNRYWTVRLCTGTRVFPVELDEKTYEKIADETLQELLSVFEDLVDSGESGDESDVQYESGVLTFYLGGGRGTYVINKQTPNKQIWLSSPTSGPKRYDIIDDKWTYSHDLVPMHELLSKELTQALQTNVDLTVLNYAKIPKSLIK</sequence>
<dbReference type="InterPro" id="IPR020895">
    <property type="entry name" value="Frataxin_CS"/>
</dbReference>
<evidence type="ECO:0000313" key="15">
    <source>
        <dbReference type="Proteomes" id="UP000007879"/>
    </source>
</evidence>
<keyword evidence="5" id="KW-0813">Transport</keyword>
<evidence type="ECO:0000256" key="5">
    <source>
        <dbReference type="ARBA" id="ARBA00022448"/>
    </source>
</evidence>
<dbReference type="KEGG" id="aqu:100632700"/>
<evidence type="ECO:0000256" key="12">
    <source>
        <dbReference type="ARBA" id="ARBA00023133"/>
    </source>
</evidence>